<dbReference type="CDD" id="cd17039">
    <property type="entry name" value="Ubl_ubiquitin_like"/>
    <property type="match status" value="1"/>
</dbReference>
<dbReference type="PANTHER" id="PTHR12948">
    <property type="entry name" value="NEDD8 ULTIMATE BUSTER-1 BS4 PROTEIN"/>
    <property type="match status" value="1"/>
</dbReference>
<name>A0AB34IJD1_PRYPA</name>
<dbReference type="GO" id="GO:2000058">
    <property type="term" value="P:regulation of ubiquitin-dependent protein catabolic process"/>
    <property type="evidence" value="ECO:0007669"/>
    <property type="project" value="TreeGrafter"/>
</dbReference>
<dbReference type="Proteomes" id="UP001515480">
    <property type="component" value="Unassembled WGS sequence"/>
</dbReference>
<evidence type="ECO:0000259" key="2">
    <source>
        <dbReference type="PROSITE" id="PS50030"/>
    </source>
</evidence>
<dbReference type="EMBL" id="JBGBPQ010000024">
    <property type="protein sequence ID" value="KAL1500005.1"/>
    <property type="molecule type" value="Genomic_DNA"/>
</dbReference>
<keyword evidence="4" id="KW-1185">Reference proteome</keyword>
<dbReference type="InterPro" id="IPR039749">
    <property type="entry name" value="NUB1"/>
</dbReference>
<protein>
    <recommendedName>
        <fullName evidence="2">UBA domain-containing protein</fullName>
    </recommendedName>
</protein>
<dbReference type="SUPFAM" id="SSF46934">
    <property type="entry name" value="UBA-like"/>
    <property type="match status" value="2"/>
</dbReference>
<sequence length="567" mass="60950">MASAEAQADMKGANGLQSHGGEVPCAGDMARGDTPQVNVKFVQGWKGNVSVGTDATLEELVTHLCARSNLHSSSIDSLIVRGRRIEVTSALTSALSDLSISNGTTAMLILRSPQQIELLRQQEERMRKLEECEAAARLLADRDGVEPSGNDYEMNIFTQDGHPIALPEADRRGFLVGVLLHAKGKAILDECSTSVLVRRTPPFDGTAAQVDDALRLFEQAEAAFSLVHARYISMCDNFALLLLDAVWAAMLLQHMHLAAPAVPRGSARLDSADAQRQAVRRLERAKGLLSALHGPNMERLAALDNAGQQRAVYVKLQLLAGVVAYHRGDLDDARSLLHRADELCRRLTITDADDDKVAELMSLGLSSKEARAALLACDKDVHRAASHALERRAAFAAARQQKKEERRRKAAERRFEHEVTASGSAVNGAAVLAVAELGFPEELALAAVQQADNSVEEAVGTLANPETYEALQVALLERSAPPRETAGMAAAAGGEERAVVREGGEAITAKKLKKSAPLDEAERSTIGHSGLEEAIRYAEESYEAGNLRHEMSALEFYLAAADAGSAQ</sequence>
<comment type="caution">
    <text evidence="3">The sequence shown here is derived from an EMBL/GenBank/DDBJ whole genome shotgun (WGS) entry which is preliminary data.</text>
</comment>
<evidence type="ECO:0000313" key="4">
    <source>
        <dbReference type="Proteomes" id="UP001515480"/>
    </source>
</evidence>
<dbReference type="InterPro" id="IPR009060">
    <property type="entry name" value="UBA-like_sf"/>
</dbReference>
<feature type="domain" description="UBA" evidence="2">
    <location>
        <begin position="351"/>
        <end position="391"/>
    </location>
</feature>
<evidence type="ECO:0000313" key="3">
    <source>
        <dbReference type="EMBL" id="KAL1500005.1"/>
    </source>
</evidence>
<organism evidence="3 4">
    <name type="scientific">Prymnesium parvum</name>
    <name type="common">Toxic golden alga</name>
    <dbReference type="NCBI Taxonomy" id="97485"/>
    <lineage>
        <taxon>Eukaryota</taxon>
        <taxon>Haptista</taxon>
        <taxon>Haptophyta</taxon>
        <taxon>Prymnesiophyceae</taxon>
        <taxon>Prymnesiales</taxon>
        <taxon>Prymnesiaceae</taxon>
        <taxon>Prymnesium</taxon>
    </lineage>
</organism>
<dbReference type="SMART" id="SM00165">
    <property type="entry name" value="UBA"/>
    <property type="match status" value="2"/>
</dbReference>
<reference evidence="3 4" key="1">
    <citation type="journal article" date="2024" name="Science">
        <title>Giant polyketide synthase enzymes in the biosynthesis of giant marine polyether toxins.</title>
        <authorList>
            <person name="Fallon T.R."/>
            <person name="Shende V.V."/>
            <person name="Wierzbicki I.H."/>
            <person name="Pendleton A.L."/>
            <person name="Watervoot N.F."/>
            <person name="Auber R.P."/>
            <person name="Gonzalez D.J."/>
            <person name="Wisecaver J.H."/>
            <person name="Moore B.S."/>
        </authorList>
    </citation>
    <scope>NUCLEOTIDE SEQUENCE [LARGE SCALE GENOMIC DNA]</scope>
    <source>
        <strain evidence="3 4">12B1</strain>
    </source>
</reference>
<dbReference type="CDD" id="cd14291">
    <property type="entry name" value="UBA1_NUB1_like"/>
    <property type="match status" value="1"/>
</dbReference>
<dbReference type="PANTHER" id="PTHR12948:SF3">
    <property type="entry name" value="NEDD8 ULTIMATE BUSTER 1"/>
    <property type="match status" value="1"/>
</dbReference>
<feature type="region of interest" description="Disordered" evidence="1">
    <location>
        <begin position="1"/>
        <end position="23"/>
    </location>
</feature>
<dbReference type="InterPro" id="IPR015940">
    <property type="entry name" value="UBA"/>
</dbReference>
<dbReference type="PROSITE" id="PS50030">
    <property type="entry name" value="UBA"/>
    <property type="match status" value="1"/>
</dbReference>
<gene>
    <name evidence="3" type="ORF">AB1Y20_012682</name>
</gene>
<dbReference type="Gene3D" id="1.10.8.10">
    <property type="entry name" value="DNA helicase RuvA subunit, C-terminal domain"/>
    <property type="match status" value="1"/>
</dbReference>
<dbReference type="AlphaFoldDB" id="A0AB34IJD1"/>
<accession>A0AB34IJD1</accession>
<proteinExistence type="predicted"/>
<evidence type="ECO:0000256" key="1">
    <source>
        <dbReference type="SAM" id="MobiDB-lite"/>
    </source>
</evidence>